<dbReference type="RefSeq" id="WP_218120126.1">
    <property type="nucleotide sequence ID" value="NZ_FNFM01000007.1"/>
</dbReference>
<dbReference type="EMBL" id="FNFM01000007">
    <property type="protein sequence ID" value="SDK40792.1"/>
    <property type="molecule type" value="Genomic_DNA"/>
</dbReference>
<name>A0A1G9BMU2_ACTMZ</name>
<protein>
    <recommendedName>
        <fullName evidence="3">Calcineurin-like phosphoesterase</fullName>
    </recommendedName>
</protein>
<dbReference type="Proteomes" id="UP000199213">
    <property type="component" value="Unassembled WGS sequence"/>
</dbReference>
<gene>
    <name evidence="1" type="ORF">SAMN04487820_107248</name>
</gene>
<evidence type="ECO:0000313" key="2">
    <source>
        <dbReference type="Proteomes" id="UP000199213"/>
    </source>
</evidence>
<dbReference type="InterPro" id="IPR029052">
    <property type="entry name" value="Metallo-depent_PP-like"/>
</dbReference>
<accession>A0A1G9BMU2</accession>
<reference evidence="2" key="1">
    <citation type="submission" date="2016-10" db="EMBL/GenBank/DDBJ databases">
        <authorList>
            <person name="Varghese N."/>
            <person name="Submissions S."/>
        </authorList>
    </citation>
    <scope>NUCLEOTIDE SEQUENCE [LARGE SCALE GENOMIC DNA]</scope>
    <source>
        <strain evidence="2">DSM 45460</strain>
    </source>
</reference>
<proteinExistence type="predicted"/>
<dbReference type="InterPro" id="IPR042281">
    <property type="entry name" value="GpdQ_beta-strand"/>
</dbReference>
<dbReference type="AlphaFoldDB" id="A0A1G9BMU2"/>
<dbReference type="SUPFAM" id="SSF56300">
    <property type="entry name" value="Metallo-dependent phosphatases"/>
    <property type="match status" value="1"/>
</dbReference>
<organism evidence="1 2">
    <name type="scientific">Actinopolyspora mzabensis</name>
    <dbReference type="NCBI Taxonomy" id="995066"/>
    <lineage>
        <taxon>Bacteria</taxon>
        <taxon>Bacillati</taxon>
        <taxon>Actinomycetota</taxon>
        <taxon>Actinomycetes</taxon>
        <taxon>Actinopolysporales</taxon>
        <taxon>Actinopolysporaceae</taxon>
        <taxon>Actinopolyspora</taxon>
    </lineage>
</organism>
<keyword evidence="2" id="KW-1185">Reference proteome</keyword>
<dbReference type="Gene3D" id="3.30.750.180">
    <property type="entry name" value="GpdQ, beta-strand dimerisation domain"/>
    <property type="match status" value="1"/>
</dbReference>
<evidence type="ECO:0000313" key="1">
    <source>
        <dbReference type="EMBL" id="SDK40792.1"/>
    </source>
</evidence>
<sequence>MLLSFHHPSVRLHKPYGDGIRQRRSDRLAELVERFPAIAAVLCGHAHTAAGTIFAGKSLVVAAGDRIGSQTALGGGEGAGPRGPPPGLAFHVLENGTLTTHYRYLT</sequence>
<evidence type="ECO:0008006" key="3">
    <source>
        <dbReference type="Google" id="ProtNLM"/>
    </source>
</evidence>